<evidence type="ECO:0000313" key="3">
    <source>
        <dbReference type="Proteomes" id="UP000749559"/>
    </source>
</evidence>
<dbReference type="SUPFAM" id="SSF57716">
    <property type="entry name" value="Glucocorticoid receptor-like (DNA-binding domain)"/>
    <property type="match status" value="3"/>
</dbReference>
<dbReference type="GO" id="GO:0001666">
    <property type="term" value="P:response to hypoxia"/>
    <property type="evidence" value="ECO:0007669"/>
    <property type="project" value="TreeGrafter"/>
</dbReference>
<dbReference type="PANTHER" id="PTHR24219:SF4">
    <property type="entry name" value="LIM DOMAIN-CONTAINING PROTEIN JUB"/>
    <property type="match status" value="1"/>
</dbReference>
<dbReference type="GO" id="GO:0003714">
    <property type="term" value="F:transcription corepressor activity"/>
    <property type="evidence" value="ECO:0007669"/>
    <property type="project" value="TreeGrafter"/>
</dbReference>
<dbReference type="OrthoDB" id="25414at2759"/>
<protein>
    <submittedName>
        <fullName evidence="2">Uncharacterized protein</fullName>
    </submittedName>
</protein>
<proteinExistence type="predicted"/>
<dbReference type="GO" id="GO:0035331">
    <property type="term" value="P:negative regulation of hippo signaling"/>
    <property type="evidence" value="ECO:0007669"/>
    <property type="project" value="TreeGrafter"/>
</dbReference>
<dbReference type="PANTHER" id="PTHR24219">
    <property type="entry name" value="LIM DOMAIN-CONTAINING PROTEIN JUB"/>
    <property type="match status" value="1"/>
</dbReference>
<reference evidence="2" key="1">
    <citation type="submission" date="2022-03" db="EMBL/GenBank/DDBJ databases">
        <authorList>
            <person name="Martin C."/>
        </authorList>
    </citation>
    <scope>NUCLEOTIDE SEQUENCE</scope>
</reference>
<dbReference type="InterPro" id="IPR047248">
    <property type="entry name" value="Ajuba-like_LIM3"/>
</dbReference>
<dbReference type="InterPro" id="IPR047245">
    <property type="entry name" value="Ajuba-like_LIM1"/>
</dbReference>
<feature type="compositionally biased region" description="Polar residues" evidence="1">
    <location>
        <begin position="86"/>
        <end position="97"/>
    </location>
</feature>
<dbReference type="InterPro" id="IPR047247">
    <property type="entry name" value="Ajuba-like_LIM2"/>
</dbReference>
<dbReference type="InterPro" id="IPR001781">
    <property type="entry name" value="Znf_LIM"/>
</dbReference>
<gene>
    <name evidence="2" type="ORF">OFUS_LOCUS6602</name>
</gene>
<feature type="region of interest" description="Disordered" evidence="1">
    <location>
        <begin position="316"/>
        <end position="364"/>
    </location>
</feature>
<dbReference type="AlphaFoldDB" id="A0A8J1URT6"/>
<comment type="caution">
    <text evidence="2">The sequence shown here is derived from an EMBL/GenBank/DDBJ whole genome shotgun (WGS) entry which is preliminary data.</text>
</comment>
<dbReference type="Gene3D" id="2.10.110.10">
    <property type="entry name" value="Cysteine Rich Protein"/>
    <property type="match status" value="3"/>
</dbReference>
<keyword evidence="3" id="KW-1185">Reference proteome</keyword>
<name>A0A8J1URT6_OWEFU</name>
<dbReference type="PROSITE" id="PS00478">
    <property type="entry name" value="LIM_DOMAIN_1"/>
    <property type="match status" value="1"/>
</dbReference>
<dbReference type="InterPro" id="IPR047172">
    <property type="entry name" value="Ajuba-like"/>
</dbReference>
<feature type="region of interest" description="Disordered" evidence="1">
    <location>
        <begin position="57"/>
        <end position="171"/>
    </location>
</feature>
<dbReference type="Pfam" id="PF00412">
    <property type="entry name" value="LIM"/>
    <property type="match status" value="3"/>
</dbReference>
<feature type="compositionally biased region" description="Low complexity" evidence="1">
    <location>
        <begin position="71"/>
        <end position="85"/>
    </location>
</feature>
<dbReference type="GO" id="GO:0005634">
    <property type="term" value="C:nucleus"/>
    <property type="evidence" value="ECO:0007669"/>
    <property type="project" value="TreeGrafter"/>
</dbReference>
<evidence type="ECO:0000256" key="1">
    <source>
        <dbReference type="SAM" id="MobiDB-lite"/>
    </source>
</evidence>
<organism evidence="2 3">
    <name type="scientific">Owenia fusiformis</name>
    <name type="common">Polychaete worm</name>
    <dbReference type="NCBI Taxonomy" id="6347"/>
    <lineage>
        <taxon>Eukaryota</taxon>
        <taxon>Metazoa</taxon>
        <taxon>Spiralia</taxon>
        <taxon>Lophotrochozoa</taxon>
        <taxon>Annelida</taxon>
        <taxon>Polychaeta</taxon>
        <taxon>Sedentaria</taxon>
        <taxon>Canalipalpata</taxon>
        <taxon>Sabellida</taxon>
        <taxon>Oweniida</taxon>
        <taxon>Oweniidae</taxon>
        <taxon>Owenia</taxon>
    </lineage>
</organism>
<dbReference type="CDD" id="cd09352">
    <property type="entry name" value="LIM1_Ajuba_like"/>
    <property type="match status" value="1"/>
</dbReference>
<dbReference type="FunFam" id="2.10.110.10:FF:000028">
    <property type="entry name" value="LIM domain-containing protein 1"/>
    <property type="match status" value="1"/>
</dbReference>
<dbReference type="EMBL" id="CAIIXF020000003">
    <property type="protein sequence ID" value="CAH1779836.1"/>
    <property type="molecule type" value="Genomic_DNA"/>
</dbReference>
<feature type="compositionally biased region" description="Polar residues" evidence="1">
    <location>
        <begin position="339"/>
        <end position="361"/>
    </location>
</feature>
<dbReference type="PROSITE" id="PS50023">
    <property type="entry name" value="LIM_DOMAIN_2"/>
    <property type="match status" value="3"/>
</dbReference>
<dbReference type="CDD" id="cd09355">
    <property type="entry name" value="LIM2_Ajuba_like"/>
    <property type="match status" value="1"/>
</dbReference>
<dbReference type="GO" id="GO:0007010">
    <property type="term" value="P:cytoskeleton organization"/>
    <property type="evidence" value="ECO:0007669"/>
    <property type="project" value="TreeGrafter"/>
</dbReference>
<sequence>MNMDRHVNPNMVGKFPTGKIYSVSPGSTHGSGQSIPENTSTMNLSTTLTKQNQMIFVAKPSPPPPYTKAGSNYSSPRSSIASITSYDSKGSNGSPRTSFVIPSGPPPPYDAIQYQRYTNSPHSSAASQRSSLSANSADSKHSSPRASVTGISNPLYEKQSPRDGRFPVSQQAVGQDMLDSRFLAMSRAGVISVSDSRYNEPAPPAPNVYDSRLKHLQHVTQQHHMLGKAPAQGRHIMGDQGGHRTQYTSQPLLAMLHSGSNTPQGSMTSLNSVPMTAPNRLANCVNSGSLPNVASVGQTDLEAELRLRALTQQLTKDLTISTKEPSEPPPPYHGPHNIIENSPLSVSSGSSTASPQPNGSISIAAGDMVSLPTGERVARVMGVEKGPVSEAERKVDALTLRLEEDMERHPSGDYFGQCYSCGEKVTGTSDACQAMGNLYHTNCFVCCSCGRTLRGKAFYNVHGKVYCEEDYLYSGFQQMAEKCAVCGHLIMEMILQAMGKSFHPGCFRCCVCNDCLDGVPFTIDVDNKIYCVKDYHKLYAPRCAACGKAIVPVEGTEETVRVVSMDKDFHVDCYQCEDCSMQLTDEPDKRCYPLLQSLLCHGCHIRRVAESGGAIASPQMANHVVENHYEPIGPARQAMFTRQSTPPRQAYQAPGAKPEIPPRQQTYVTPTPPQPEPPTRQGGFHTPPQDPRRTSLSDSPRQSPVLMYTGQKPEVEHRQSPLYNNTSNYPPQTANGYAYTPHPSTDPKYQITDL</sequence>
<dbReference type="GO" id="GO:0005667">
    <property type="term" value="C:transcription regulator complex"/>
    <property type="evidence" value="ECO:0007669"/>
    <property type="project" value="TreeGrafter"/>
</dbReference>
<dbReference type="Proteomes" id="UP000749559">
    <property type="component" value="Unassembled WGS sequence"/>
</dbReference>
<feature type="region of interest" description="Disordered" evidence="1">
    <location>
        <begin position="642"/>
        <end position="754"/>
    </location>
</feature>
<dbReference type="GO" id="GO:0000932">
    <property type="term" value="C:P-body"/>
    <property type="evidence" value="ECO:0007669"/>
    <property type="project" value="TreeGrafter"/>
</dbReference>
<feature type="compositionally biased region" description="Polar residues" evidence="1">
    <location>
        <begin position="721"/>
        <end position="735"/>
    </location>
</feature>
<dbReference type="GO" id="GO:0005912">
    <property type="term" value="C:adherens junction"/>
    <property type="evidence" value="ECO:0007669"/>
    <property type="project" value="TreeGrafter"/>
</dbReference>
<dbReference type="CDD" id="cd09438">
    <property type="entry name" value="LIM3_Ajuba_like"/>
    <property type="match status" value="1"/>
</dbReference>
<dbReference type="FunFam" id="2.10.110.10:FF:000037">
    <property type="entry name" value="LIM domain-containing protein 1"/>
    <property type="match status" value="1"/>
</dbReference>
<feature type="compositionally biased region" description="Low complexity" evidence="1">
    <location>
        <begin position="120"/>
        <end position="137"/>
    </location>
</feature>
<accession>A0A8J1URT6</accession>
<evidence type="ECO:0000313" key="2">
    <source>
        <dbReference type="EMBL" id="CAH1779836.1"/>
    </source>
</evidence>
<dbReference type="SMART" id="SM00132">
    <property type="entry name" value="LIM"/>
    <property type="match status" value="3"/>
</dbReference>